<dbReference type="SUPFAM" id="SSF53187">
    <property type="entry name" value="Zn-dependent exopeptidases"/>
    <property type="match status" value="1"/>
</dbReference>
<keyword evidence="4" id="KW-0645">Protease</keyword>
<feature type="domain" description="Peptidase M14" evidence="12">
    <location>
        <begin position="74"/>
        <end position="359"/>
    </location>
</feature>
<dbReference type="STRING" id="74557.A0A0A7CME1"/>
<keyword evidence="8" id="KW-0862">Zinc</keyword>
<keyword evidence="15" id="KW-1185">Reference proteome</keyword>
<dbReference type="AlphaFoldDB" id="A0A0A7CME1"/>
<evidence type="ECO:0000256" key="9">
    <source>
        <dbReference type="ARBA" id="ARBA00023049"/>
    </source>
</evidence>
<evidence type="ECO:0000256" key="4">
    <source>
        <dbReference type="ARBA" id="ARBA00022670"/>
    </source>
</evidence>
<keyword evidence="6 11" id="KW-0732">Signal</keyword>
<dbReference type="PRINTS" id="PR00765">
    <property type="entry name" value="CRBOXYPTASEA"/>
</dbReference>
<dbReference type="OrthoDB" id="3626597at2759"/>
<evidence type="ECO:0000256" key="10">
    <source>
        <dbReference type="PROSITE-ProRule" id="PRU01379"/>
    </source>
</evidence>
<dbReference type="PANTHER" id="PTHR11705">
    <property type="entry name" value="PROTEASE FAMILY M14 CARBOXYPEPTIDASE A,B"/>
    <property type="match status" value="1"/>
</dbReference>
<feature type="active site" description="Proton donor/acceptor" evidence="10">
    <location>
        <position position="328"/>
    </location>
</feature>
<dbReference type="FunFam" id="3.40.630.10:FF:000084">
    <property type="entry name" value="Carboxypeptidase B2"/>
    <property type="match status" value="1"/>
</dbReference>
<dbReference type="Proteomes" id="UP000243217">
    <property type="component" value="Unassembled WGS sequence"/>
</dbReference>
<protein>
    <submittedName>
        <fullName evidence="14">Carboxypeptidase</fullName>
    </submittedName>
    <submittedName>
        <fullName evidence="13">Secreted protein</fullName>
    </submittedName>
</protein>
<evidence type="ECO:0000259" key="12">
    <source>
        <dbReference type="PROSITE" id="PS52035"/>
    </source>
</evidence>
<dbReference type="GO" id="GO:0004181">
    <property type="term" value="F:metallocarboxypeptidase activity"/>
    <property type="evidence" value="ECO:0007669"/>
    <property type="project" value="InterPro"/>
</dbReference>
<keyword evidence="3 14" id="KW-0121">Carboxypeptidase</keyword>
<keyword evidence="9" id="KW-0482">Metalloprotease</keyword>
<dbReference type="GO" id="GO:0008270">
    <property type="term" value="F:zinc ion binding"/>
    <property type="evidence" value="ECO:0007669"/>
    <property type="project" value="InterPro"/>
</dbReference>
<evidence type="ECO:0000313" key="13">
    <source>
        <dbReference type="EMBL" id="AIG55653.1"/>
    </source>
</evidence>
<accession>A0A0A7CME1</accession>
<evidence type="ECO:0000313" key="15">
    <source>
        <dbReference type="Proteomes" id="UP000243217"/>
    </source>
</evidence>
<dbReference type="PANTHER" id="PTHR11705:SF143">
    <property type="entry name" value="SLL0236 PROTEIN"/>
    <property type="match status" value="1"/>
</dbReference>
<sequence length="364" mass="40599">MVCLRLFACVVSLATPLFANAPHTRQNRDAIQETVPPPAYLTDVLTNYACHNATAGYNKTLQPGEYRSNGFFDCFRTFDQIQDFLTTLVAQNKDILAQVQVATSVRNISIYAYKLSTLNKSSNSAIYIQSMMHAREWVAGSSNLFALASFLDEIHEKKSPVATSLFDIYFVPIVNVDGYKDSWSQADNGEARYTRKNAHQVDLNRNFPSIAFNQDKEQFDSESYPGLKPLSEPESTGIAQFIKSNPMQSFLDIHTFSALVLYPFADTSTRANNSLLLQTLSSSVATALNHDMGDSIYIAEQAYDLYPCYGTFIDYAYRTYNKPAITIEIAGNDFVELTSNIRLHGEAIYAAQNAFANATSNLDL</sequence>
<feature type="chain" id="PRO_5002036980" evidence="11">
    <location>
        <begin position="20"/>
        <end position="364"/>
    </location>
</feature>
<dbReference type="EMBL" id="KM038192">
    <property type="protein sequence ID" value="AIG55653.1"/>
    <property type="molecule type" value="Genomic_DNA"/>
</dbReference>
<evidence type="ECO:0000256" key="7">
    <source>
        <dbReference type="ARBA" id="ARBA00022801"/>
    </source>
</evidence>
<evidence type="ECO:0000256" key="8">
    <source>
        <dbReference type="ARBA" id="ARBA00022833"/>
    </source>
</evidence>
<comment type="similarity">
    <text evidence="2 10">Belongs to the peptidase M14 family.</text>
</comment>
<evidence type="ECO:0000256" key="5">
    <source>
        <dbReference type="ARBA" id="ARBA00022723"/>
    </source>
</evidence>
<keyword evidence="5" id="KW-0479">Metal-binding</keyword>
<dbReference type="Gene3D" id="3.40.630.10">
    <property type="entry name" value="Zn peptidases"/>
    <property type="match status" value="1"/>
</dbReference>
<evidence type="ECO:0000256" key="6">
    <source>
        <dbReference type="ARBA" id="ARBA00022729"/>
    </source>
</evidence>
<organism evidence="13">
    <name type="scientific">Thraustotheca clavata</name>
    <dbReference type="NCBI Taxonomy" id="74557"/>
    <lineage>
        <taxon>Eukaryota</taxon>
        <taxon>Sar</taxon>
        <taxon>Stramenopiles</taxon>
        <taxon>Oomycota</taxon>
        <taxon>Saprolegniomycetes</taxon>
        <taxon>Saprolegniales</taxon>
        <taxon>Achlyaceae</taxon>
        <taxon>Thraustotheca</taxon>
    </lineage>
</organism>
<dbReference type="PROSITE" id="PS52035">
    <property type="entry name" value="PEPTIDASE_M14"/>
    <property type="match status" value="1"/>
</dbReference>
<evidence type="ECO:0000313" key="14">
    <source>
        <dbReference type="EMBL" id="OQR92729.1"/>
    </source>
</evidence>
<comment type="cofactor">
    <cofactor evidence="1">
        <name>Zn(2+)</name>
        <dbReference type="ChEBI" id="CHEBI:29105"/>
    </cofactor>
</comment>
<proteinExistence type="inferred from homology"/>
<evidence type="ECO:0000256" key="3">
    <source>
        <dbReference type="ARBA" id="ARBA00022645"/>
    </source>
</evidence>
<dbReference type="SMART" id="SM00631">
    <property type="entry name" value="Zn_pept"/>
    <property type="match status" value="1"/>
</dbReference>
<keyword evidence="7" id="KW-0378">Hydrolase</keyword>
<dbReference type="GO" id="GO:0005615">
    <property type="term" value="C:extracellular space"/>
    <property type="evidence" value="ECO:0007669"/>
    <property type="project" value="TreeGrafter"/>
</dbReference>
<feature type="signal peptide" evidence="11">
    <location>
        <begin position="1"/>
        <end position="19"/>
    </location>
</feature>
<reference evidence="13 15" key="1">
    <citation type="journal article" date="2014" name="Genome Biol. Evol.">
        <title>The secreted proteins of Achlya hypogyna and Thraustotheca clavata identify the ancestral oomycete secretome and reveal gene acquisitions by horizontal gene transfer.</title>
        <authorList>
            <person name="Misner I."/>
            <person name="Blouin N."/>
            <person name="Leonard G."/>
            <person name="Richards T.A."/>
            <person name="Lane C.E."/>
        </authorList>
    </citation>
    <scope>NUCLEOTIDE SEQUENCE</scope>
    <source>
        <strain evidence="13 15">ATCC 34112</strain>
    </source>
</reference>
<evidence type="ECO:0000256" key="2">
    <source>
        <dbReference type="ARBA" id="ARBA00005988"/>
    </source>
</evidence>
<name>A0A0A7CME1_9STRA</name>
<evidence type="ECO:0000256" key="11">
    <source>
        <dbReference type="SAM" id="SignalP"/>
    </source>
</evidence>
<dbReference type="EMBL" id="JNBS01002308">
    <property type="protein sequence ID" value="OQR92729.1"/>
    <property type="molecule type" value="Genomic_DNA"/>
</dbReference>
<dbReference type="InterPro" id="IPR000834">
    <property type="entry name" value="Peptidase_M14"/>
</dbReference>
<gene>
    <name evidence="14" type="ORF">THRCLA_08622</name>
</gene>
<dbReference type="Pfam" id="PF00246">
    <property type="entry name" value="Peptidase_M14"/>
    <property type="match status" value="1"/>
</dbReference>
<dbReference type="GO" id="GO:0006508">
    <property type="term" value="P:proteolysis"/>
    <property type="evidence" value="ECO:0007669"/>
    <property type="project" value="UniProtKB-KW"/>
</dbReference>
<evidence type="ECO:0000256" key="1">
    <source>
        <dbReference type="ARBA" id="ARBA00001947"/>
    </source>
</evidence>